<accession>A0AAV1JAP2</accession>
<organism evidence="1 2">
    <name type="scientific">Leptosia nina</name>
    <dbReference type="NCBI Taxonomy" id="320188"/>
    <lineage>
        <taxon>Eukaryota</taxon>
        <taxon>Metazoa</taxon>
        <taxon>Ecdysozoa</taxon>
        <taxon>Arthropoda</taxon>
        <taxon>Hexapoda</taxon>
        <taxon>Insecta</taxon>
        <taxon>Pterygota</taxon>
        <taxon>Neoptera</taxon>
        <taxon>Endopterygota</taxon>
        <taxon>Lepidoptera</taxon>
        <taxon>Glossata</taxon>
        <taxon>Ditrysia</taxon>
        <taxon>Papilionoidea</taxon>
        <taxon>Pieridae</taxon>
        <taxon>Pierinae</taxon>
        <taxon>Leptosia</taxon>
    </lineage>
</organism>
<evidence type="ECO:0000313" key="2">
    <source>
        <dbReference type="Proteomes" id="UP001497472"/>
    </source>
</evidence>
<proteinExistence type="predicted"/>
<evidence type="ECO:0000313" key="1">
    <source>
        <dbReference type="EMBL" id="CAK1545055.1"/>
    </source>
</evidence>
<dbReference type="AlphaFoldDB" id="A0AAV1JAP2"/>
<keyword evidence="2" id="KW-1185">Reference proteome</keyword>
<name>A0AAV1JAP2_9NEOP</name>
<protein>
    <submittedName>
        <fullName evidence="1">Uncharacterized protein</fullName>
    </submittedName>
</protein>
<dbReference type="Proteomes" id="UP001497472">
    <property type="component" value="Unassembled WGS sequence"/>
</dbReference>
<reference evidence="1 2" key="1">
    <citation type="submission" date="2023-11" db="EMBL/GenBank/DDBJ databases">
        <authorList>
            <person name="Okamura Y."/>
        </authorList>
    </citation>
    <scope>NUCLEOTIDE SEQUENCE [LARGE SCALE GENOMIC DNA]</scope>
</reference>
<gene>
    <name evidence="1" type="ORF">LNINA_LOCUS4750</name>
</gene>
<dbReference type="EMBL" id="CAVLEF010000006">
    <property type="protein sequence ID" value="CAK1545055.1"/>
    <property type="molecule type" value="Genomic_DNA"/>
</dbReference>
<sequence>MDMKPSDTTDRMSPYAECDSLSRSGREFKRQLLNIAACACVQDPYRGHNTVTTRTVAEIWTHAAPPCFMVMRGLAESIAP</sequence>
<comment type="caution">
    <text evidence="1">The sequence shown here is derived from an EMBL/GenBank/DDBJ whole genome shotgun (WGS) entry which is preliminary data.</text>
</comment>